<dbReference type="Proteomes" id="UP000306102">
    <property type="component" value="Unassembled WGS sequence"/>
</dbReference>
<dbReference type="InterPro" id="IPR036291">
    <property type="entry name" value="NAD(P)-bd_dom_sf"/>
</dbReference>
<evidence type="ECO:0000313" key="1">
    <source>
        <dbReference type="EMBL" id="THF94228.1"/>
    </source>
</evidence>
<dbReference type="PANTHER" id="PTHR45274:SF2">
    <property type="entry name" value="NAD(P)-BINDING ROSSMANN-FOLD SUPERFAMILY PROTEIN"/>
    <property type="match status" value="1"/>
</dbReference>
<dbReference type="PANTHER" id="PTHR45274">
    <property type="entry name" value="NAD(P)-BINDING ROSSMANN-FOLD SUPERFAMILY PROTEIN"/>
    <property type="match status" value="1"/>
</dbReference>
<protein>
    <submittedName>
        <fullName evidence="1">Uncharacterized protein</fullName>
    </submittedName>
</protein>
<dbReference type="GO" id="GO:0016020">
    <property type="term" value="C:membrane"/>
    <property type="evidence" value="ECO:0007669"/>
    <property type="project" value="TreeGrafter"/>
</dbReference>
<dbReference type="AlphaFoldDB" id="A0A4S4CX37"/>
<sequence>MNRNFLAHTTLSIDLYPKLTSSYFCFTSSFLQTCPVCRYELPTDDPAYERRRTQRAAEVSQRLLEASHCNDLKSTLDCISDRFVDVNFVGIVCLKVCRNELANEVRVEYEEFKTDVTVFFLAIHAGTMTFIRKLLRLLEASHCNDLKSMLDCISDRFVDVNFVGVVCLKVCRNELANEVCVEYEEFKTDVTVFFLAIHAGTVTFIRKLLAHLAPSGYLKLPTWEFLAKQLASLGAKLIISARNKAELERVKKQLSGKTPAPGQAVFSASKFALIGHFHTLRSEWHERDSGFVMAMVSEGQWWWPESDDCLGWAFFYGGSLEDEIGRLFAAGKTPAPGQAVFSASKFALIGYFHTLRSEWHERHSGFVMAMVSEGQWWWPESDDCLGWAFFYGGSLEDEIGCLL</sequence>
<evidence type="ECO:0000313" key="2">
    <source>
        <dbReference type="Proteomes" id="UP000306102"/>
    </source>
</evidence>
<proteinExistence type="predicted"/>
<dbReference type="STRING" id="542762.A0A4S4CX37"/>
<keyword evidence="2" id="KW-1185">Reference proteome</keyword>
<gene>
    <name evidence="1" type="ORF">TEA_008468</name>
</gene>
<dbReference type="EMBL" id="SDRB02013748">
    <property type="protein sequence ID" value="THF94228.1"/>
    <property type="molecule type" value="Genomic_DNA"/>
</dbReference>
<name>A0A4S4CX37_CAMSN</name>
<accession>A0A4S4CX37</accession>
<reference evidence="1 2" key="1">
    <citation type="journal article" date="2018" name="Proc. Natl. Acad. Sci. U.S.A.">
        <title>Draft genome sequence of Camellia sinensis var. sinensis provides insights into the evolution of the tea genome and tea quality.</title>
        <authorList>
            <person name="Wei C."/>
            <person name="Yang H."/>
            <person name="Wang S."/>
            <person name="Zhao J."/>
            <person name="Liu C."/>
            <person name="Gao L."/>
            <person name="Xia E."/>
            <person name="Lu Y."/>
            <person name="Tai Y."/>
            <person name="She G."/>
            <person name="Sun J."/>
            <person name="Cao H."/>
            <person name="Tong W."/>
            <person name="Gao Q."/>
            <person name="Li Y."/>
            <person name="Deng W."/>
            <person name="Jiang X."/>
            <person name="Wang W."/>
            <person name="Chen Q."/>
            <person name="Zhang S."/>
            <person name="Li H."/>
            <person name="Wu J."/>
            <person name="Wang P."/>
            <person name="Li P."/>
            <person name="Shi C."/>
            <person name="Zheng F."/>
            <person name="Jian J."/>
            <person name="Huang B."/>
            <person name="Shan D."/>
            <person name="Shi M."/>
            <person name="Fang C."/>
            <person name="Yue Y."/>
            <person name="Li F."/>
            <person name="Li D."/>
            <person name="Wei S."/>
            <person name="Han B."/>
            <person name="Jiang C."/>
            <person name="Yin Y."/>
            <person name="Xia T."/>
            <person name="Zhang Z."/>
            <person name="Bennetzen J.L."/>
            <person name="Zhao S."/>
            <person name="Wan X."/>
        </authorList>
    </citation>
    <scope>NUCLEOTIDE SEQUENCE [LARGE SCALE GENOMIC DNA]</scope>
    <source>
        <strain evidence="2">cv. Shuchazao</strain>
        <tissue evidence="1">Leaf</tissue>
    </source>
</reference>
<dbReference type="SUPFAM" id="SSF51735">
    <property type="entry name" value="NAD(P)-binding Rossmann-fold domains"/>
    <property type="match status" value="1"/>
</dbReference>
<comment type="caution">
    <text evidence="1">The sequence shown here is derived from an EMBL/GenBank/DDBJ whole genome shotgun (WGS) entry which is preliminary data.</text>
</comment>
<organism evidence="1 2">
    <name type="scientific">Camellia sinensis var. sinensis</name>
    <name type="common">China tea</name>
    <dbReference type="NCBI Taxonomy" id="542762"/>
    <lineage>
        <taxon>Eukaryota</taxon>
        <taxon>Viridiplantae</taxon>
        <taxon>Streptophyta</taxon>
        <taxon>Embryophyta</taxon>
        <taxon>Tracheophyta</taxon>
        <taxon>Spermatophyta</taxon>
        <taxon>Magnoliopsida</taxon>
        <taxon>eudicotyledons</taxon>
        <taxon>Gunneridae</taxon>
        <taxon>Pentapetalae</taxon>
        <taxon>asterids</taxon>
        <taxon>Ericales</taxon>
        <taxon>Theaceae</taxon>
        <taxon>Camellia</taxon>
    </lineage>
</organism>